<dbReference type="STRING" id="673521.SAMN05660991_03522"/>
<dbReference type="Proteomes" id="UP000198960">
    <property type="component" value="Unassembled WGS sequence"/>
</dbReference>
<sequence>MVAGDALGPHRAELIVEPGPELLQAHPPTLARPGHRPGTYAGSVITTGSAALDTVLEIGIAVCLLLTLGLLWRNLRDR</sequence>
<name>A0A1H8VHF5_9ACTN</name>
<protein>
    <submittedName>
        <fullName evidence="2">Uncharacterized protein</fullName>
    </submittedName>
</protein>
<keyword evidence="1" id="KW-1133">Transmembrane helix</keyword>
<proteinExistence type="predicted"/>
<dbReference type="EMBL" id="FOEE01000012">
    <property type="protein sequence ID" value="SEP14647.1"/>
    <property type="molecule type" value="Genomic_DNA"/>
</dbReference>
<evidence type="ECO:0000313" key="3">
    <source>
        <dbReference type="Proteomes" id="UP000198960"/>
    </source>
</evidence>
<feature type="transmembrane region" description="Helical" evidence="1">
    <location>
        <begin position="54"/>
        <end position="72"/>
    </location>
</feature>
<gene>
    <name evidence="2" type="ORF">SAMN05660991_03522</name>
</gene>
<organism evidence="2 3">
    <name type="scientific">Trujillonella endophytica</name>
    <dbReference type="NCBI Taxonomy" id="673521"/>
    <lineage>
        <taxon>Bacteria</taxon>
        <taxon>Bacillati</taxon>
        <taxon>Actinomycetota</taxon>
        <taxon>Actinomycetes</taxon>
        <taxon>Geodermatophilales</taxon>
        <taxon>Geodermatophilaceae</taxon>
        <taxon>Trujillonella</taxon>
    </lineage>
</organism>
<evidence type="ECO:0000256" key="1">
    <source>
        <dbReference type="SAM" id="Phobius"/>
    </source>
</evidence>
<accession>A0A1H8VHF5</accession>
<keyword evidence="1" id="KW-0812">Transmembrane</keyword>
<reference evidence="3" key="1">
    <citation type="submission" date="2016-10" db="EMBL/GenBank/DDBJ databases">
        <authorList>
            <person name="Varghese N."/>
            <person name="Submissions S."/>
        </authorList>
    </citation>
    <scope>NUCLEOTIDE SEQUENCE [LARGE SCALE GENOMIC DNA]</scope>
    <source>
        <strain evidence="3">DSM 45413</strain>
    </source>
</reference>
<keyword evidence="3" id="KW-1185">Reference proteome</keyword>
<dbReference type="AlphaFoldDB" id="A0A1H8VHF5"/>
<evidence type="ECO:0000313" key="2">
    <source>
        <dbReference type="EMBL" id="SEP14647.1"/>
    </source>
</evidence>
<keyword evidence="1" id="KW-0472">Membrane</keyword>